<name>I4CCJ3_DESTA</name>
<dbReference type="AlphaFoldDB" id="I4CCJ3"/>
<protein>
    <submittedName>
        <fullName evidence="1">Poly(3-hydroxyalkanoate) synthetase</fullName>
    </submittedName>
</protein>
<proteinExistence type="predicted"/>
<dbReference type="EMBL" id="CP003360">
    <property type="protein sequence ID" value="AFM27284.1"/>
    <property type="molecule type" value="Genomic_DNA"/>
</dbReference>
<evidence type="ECO:0000313" key="2">
    <source>
        <dbReference type="Proteomes" id="UP000006055"/>
    </source>
</evidence>
<dbReference type="eggNOG" id="ENOG502Z896">
    <property type="taxonomic scope" value="Bacteria"/>
</dbReference>
<dbReference type="SUPFAM" id="SSF53474">
    <property type="entry name" value="alpha/beta-Hydrolases"/>
    <property type="match status" value="1"/>
</dbReference>
<sequence length="518" mass="58394">MYPLTSLLFKPLELTIRNWEAFLNSINAASLYWRGVLDSNRDFVNPWLTAYSYFLREEMEKLNSGRVSNPASYASLVKMSTDRAMAAWEAVMEKAWAYHTKELFRYLSLSLGINGNGNAVNAYYSELMQALRTEVIDMPAAVKDIRREYGFHLESDAYVKVAETERMELYQVLPNARGVKVDPSMKPVMIAHPYVLGPNILAFLPGEGKSYVHSFANQGIPTYVRIIKNIDENPAVQTMTGEDDALDTRYFARILVKRHGKPVTLNGVCQAGFIFLADILTGRLDGLVDALITAASPADGTRSPGLKGFLNEIPRDFRTLGYSLKTLPNGNKVVDGQVMSWVYKLKSIESEFPLVSFYRDLDTFQEKIRKGIKLISKTTAAVGHWLLYDRTDLPLAITELSKISYSKPISRSGDLPFELFGQKLNLHSLTEKNIKLLICYGRDDKLVEPPSALAPLDYIPGEKTEFPKGHAAMFTSWSDPKSEYALHKRFQNGQRGPVRFHLDLDKEMSHSSPHEKVA</sequence>
<keyword evidence="2" id="KW-1185">Reference proteome</keyword>
<dbReference type="KEGG" id="dti:Desti_4661"/>
<reference evidence="2" key="1">
    <citation type="submission" date="2012-06" db="EMBL/GenBank/DDBJ databases">
        <title>Complete sequence of chromosome of Desulfomonile tiedjei DSM 6799.</title>
        <authorList>
            <person name="Lucas S."/>
            <person name="Copeland A."/>
            <person name="Lapidus A."/>
            <person name="Glavina del Rio T."/>
            <person name="Dalin E."/>
            <person name="Tice H."/>
            <person name="Bruce D."/>
            <person name="Goodwin L."/>
            <person name="Pitluck S."/>
            <person name="Peters L."/>
            <person name="Ovchinnikova G."/>
            <person name="Zeytun A."/>
            <person name="Lu M."/>
            <person name="Kyrpides N."/>
            <person name="Mavromatis K."/>
            <person name="Ivanova N."/>
            <person name="Brettin T."/>
            <person name="Detter J.C."/>
            <person name="Han C."/>
            <person name="Larimer F."/>
            <person name="Land M."/>
            <person name="Hauser L."/>
            <person name="Markowitz V."/>
            <person name="Cheng J.-F."/>
            <person name="Hugenholtz P."/>
            <person name="Woyke T."/>
            <person name="Wu D."/>
            <person name="Spring S."/>
            <person name="Schroeder M."/>
            <person name="Brambilla E."/>
            <person name="Klenk H.-P."/>
            <person name="Eisen J.A."/>
        </authorList>
    </citation>
    <scope>NUCLEOTIDE SEQUENCE [LARGE SCALE GENOMIC DNA]</scope>
    <source>
        <strain evidence="2">ATCC 49306 / DSM 6799 / DCB-1</strain>
    </source>
</reference>
<evidence type="ECO:0000313" key="1">
    <source>
        <dbReference type="EMBL" id="AFM27284.1"/>
    </source>
</evidence>
<accession>I4CCJ3</accession>
<organism evidence="1 2">
    <name type="scientific">Desulfomonile tiedjei (strain ATCC 49306 / DSM 6799 / DCB-1)</name>
    <dbReference type="NCBI Taxonomy" id="706587"/>
    <lineage>
        <taxon>Bacteria</taxon>
        <taxon>Pseudomonadati</taxon>
        <taxon>Thermodesulfobacteriota</taxon>
        <taxon>Desulfomonilia</taxon>
        <taxon>Desulfomonilales</taxon>
        <taxon>Desulfomonilaceae</taxon>
        <taxon>Desulfomonile</taxon>
    </lineage>
</organism>
<dbReference type="HOGENOM" id="CLU_029023_0_0_7"/>
<dbReference type="Proteomes" id="UP000006055">
    <property type="component" value="Chromosome"/>
</dbReference>
<gene>
    <name evidence="1" type="ordered locus">Desti_4661</name>
</gene>
<dbReference type="InterPro" id="IPR029058">
    <property type="entry name" value="AB_hydrolase_fold"/>
</dbReference>